<reference evidence="3" key="1">
    <citation type="journal article" date="2019" name="Int. J. Syst. Evol. Microbiol.">
        <title>The Global Catalogue of Microorganisms (GCM) 10K type strain sequencing project: providing services to taxonomists for standard genome sequencing and annotation.</title>
        <authorList>
            <consortium name="The Broad Institute Genomics Platform"/>
            <consortium name="The Broad Institute Genome Sequencing Center for Infectious Disease"/>
            <person name="Wu L."/>
            <person name="Ma J."/>
        </authorList>
    </citation>
    <scope>NUCLEOTIDE SEQUENCE [LARGE SCALE GENOMIC DNA]</scope>
    <source>
        <strain evidence="3">CGMCC 1.12849</strain>
    </source>
</reference>
<dbReference type="InterPro" id="IPR050426">
    <property type="entry name" value="Glycosyltransferase_28"/>
</dbReference>
<protein>
    <submittedName>
        <fullName evidence="2">Nucleotide disphospho-sugar-binding domain-containing protein</fullName>
    </submittedName>
</protein>
<comment type="caution">
    <text evidence="2">The sequence shown here is derived from an EMBL/GenBank/DDBJ whole genome shotgun (WGS) entry which is preliminary data.</text>
</comment>
<dbReference type="EMBL" id="JBHSHE010000042">
    <property type="protein sequence ID" value="MFC4716482.1"/>
    <property type="molecule type" value="Genomic_DNA"/>
</dbReference>
<dbReference type="InterPro" id="IPR010610">
    <property type="entry name" value="EryCIII-like_C"/>
</dbReference>
<gene>
    <name evidence="2" type="ORF">ACFO7V_10060</name>
</gene>
<dbReference type="SUPFAM" id="SSF53756">
    <property type="entry name" value="UDP-Glycosyltransferase/glycogen phosphorylase"/>
    <property type="match status" value="1"/>
</dbReference>
<evidence type="ECO:0000259" key="1">
    <source>
        <dbReference type="Pfam" id="PF06722"/>
    </source>
</evidence>
<evidence type="ECO:0000313" key="2">
    <source>
        <dbReference type="EMBL" id="MFC4716482.1"/>
    </source>
</evidence>
<name>A0ABV9MKK4_9MICC</name>
<dbReference type="PANTHER" id="PTHR48050">
    <property type="entry name" value="STEROL 3-BETA-GLUCOSYLTRANSFERASE"/>
    <property type="match status" value="1"/>
</dbReference>
<keyword evidence="3" id="KW-1185">Reference proteome</keyword>
<dbReference type="InterPro" id="IPR002213">
    <property type="entry name" value="UDP_glucos_trans"/>
</dbReference>
<dbReference type="RefSeq" id="WP_346059526.1">
    <property type="nucleotide sequence ID" value="NZ_BAAAVQ010000047.1"/>
</dbReference>
<organism evidence="2 3">
    <name type="scientific">Glutamicibacter bergerei</name>
    <dbReference type="NCBI Taxonomy" id="256702"/>
    <lineage>
        <taxon>Bacteria</taxon>
        <taxon>Bacillati</taxon>
        <taxon>Actinomycetota</taxon>
        <taxon>Actinomycetes</taxon>
        <taxon>Micrococcales</taxon>
        <taxon>Micrococcaceae</taxon>
        <taxon>Glutamicibacter</taxon>
    </lineage>
</organism>
<dbReference type="Gene3D" id="3.40.50.2000">
    <property type="entry name" value="Glycogen Phosphorylase B"/>
    <property type="match status" value="2"/>
</dbReference>
<evidence type="ECO:0000313" key="3">
    <source>
        <dbReference type="Proteomes" id="UP001595884"/>
    </source>
</evidence>
<feature type="domain" description="Erythromycin biosynthesis protein CIII-like C-terminal" evidence="1">
    <location>
        <begin position="304"/>
        <end position="405"/>
    </location>
</feature>
<proteinExistence type="predicted"/>
<dbReference type="CDD" id="cd03784">
    <property type="entry name" value="GT1_Gtf-like"/>
    <property type="match status" value="1"/>
</dbReference>
<sequence>MTLLIISPDYASHLYPLAALGNNWRENGEQVFVATGPATANIVESFGFTHIPLKLGRGSNPGVIRAEEQPRGEDETLRGFFEATRGGMIETLTFQANARMNDFMWEPVNTARAVQDVVEMVDPEHIIVDHLAFSARLGLAAARRKYIDVVLGHPSALPLPALGEVYGFPPTWPQAFAPSAQELSGLHAICTDVATSFTAQWNAALAELAPEVAPSEDAFAEYGDLLVFNYPEELVDSQRISQLPPHIFMGSSIRSEPTSFEVDQWISASEEPFVYVSFGSFLSVRDDVLSKVVAALRQTGLRAAVALGAADRQSLGSIPEDWLVGEFLPQITLLLSAAVSVTHGGNNSLTESLTYGVPSVVLPFSTDQFAGAAAIEQAGFGTVLAPNHTTISELKEALQSMLDLRRGAREELHILSNRIREGTKAESLHQLTELTPTSFEGNAALLGD</sequence>
<dbReference type="Pfam" id="PF06722">
    <property type="entry name" value="EryCIII-like_C"/>
    <property type="match status" value="1"/>
</dbReference>
<dbReference type="PANTHER" id="PTHR48050:SF13">
    <property type="entry name" value="STEROL 3-BETA-GLUCOSYLTRANSFERASE UGT80A2"/>
    <property type="match status" value="1"/>
</dbReference>
<dbReference type="Proteomes" id="UP001595884">
    <property type="component" value="Unassembled WGS sequence"/>
</dbReference>
<accession>A0ABV9MKK4</accession>